<sequence length="609" mass="65335">MLPASASSNNGRISDFEAGVSLAKAIMGAGSFALPWAFSKMGYIAGPIFMTIFLGLSVHSMGLLVDCACWVRKQRQQQRQRQTMSPQSTLTYVELARSAFGSMGATLSYVTGISASVGVCGSYLVFVAANLESLLLASSILHSFTQEENESDPKEFQKHLIWTVAMPIAVLLSSVRDAKLFAAVSFWGDVSVVAGMLAVLVYGLAATATAADGSSTRSGLGSSSRNGTTTTTTTSCVAVGSLDDMALAFGSIGYLFLVHFLVLPIESSMAAVDAGNENDGLDEIANSKEHNQSSQFTTGIHMHGAQHTSSSDTAANVHAHARVHARVHVHDHGHHKNRFQKVVIRTFAICGGIGGFFGIVGYLLFGADTKEIVLLNVQGGIGMTIVQCLLCVDLLLTYPVVMRPSIGVLEQQLSLFLRKRQQSRKLLESKRNGPCTIESDGSELTRYGTASVTIGNDNCTNSSSNDNDNNNNINTNGGFVLVEWKTHMMVCLILGGIAAGAATFVPAFGLLSGLVGGVSQTFLAFVLPPLMWAKQRETMAIARKGGGGRSKQDKDEECFDFHQCNSSNTNDDATGWSFLRLLPWRERTLVVCGFGLILWTLRTTWIDLN</sequence>
<evidence type="ECO:0000256" key="3">
    <source>
        <dbReference type="ARBA" id="ARBA00022989"/>
    </source>
</evidence>
<protein>
    <recommendedName>
        <fullName evidence="7">Amino acid transporter transmembrane domain-containing protein</fullName>
    </recommendedName>
</protein>
<feature type="region of interest" description="Disordered" evidence="5">
    <location>
        <begin position="212"/>
        <end position="232"/>
    </location>
</feature>
<dbReference type="GO" id="GO:0005774">
    <property type="term" value="C:vacuolar membrane"/>
    <property type="evidence" value="ECO:0007669"/>
    <property type="project" value="TreeGrafter"/>
</dbReference>
<accession>A0A7S4AUT3</accession>
<keyword evidence="4 6" id="KW-0472">Membrane</keyword>
<evidence type="ECO:0000313" key="8">
    <source>
        <dbReference type="EMBL" id="CAE0727755.1"/>
    </source>
</evidence>
<feature type="transmembrane region" description="Helical" evidence="6">
    <location>
        <begin position="588"/>
        <end position="606"/>
    </location>
</feature>
<comment type="subcellular location">
    <subcellularLocation>
        <location evidence="1">Membrane</location>
        <topology evidence="1">Multi-pass membrane protein</topology>
    </subcellularLocation>
</comment>
<dbReference type="PANTHER" id="PTHR22950">
    <property type="entry name" value="AMINO ACID TRANSPORTER"/>
    <property type="match status" value="1"/>
</dbReference>
<feature type="transmembrane region" description="Helical" evidence="6">
    <location>
        <begin position="377"/>
        <end position="396"/>
    </location>
</feature>
<evidence type="ECO:0000259" key="7">
    <source>
        <dbReference type="Pfam" id="PF01490"/>
    </source>
</evidence>
<name>A0A7S4AUT3_9STRA</name>
<organism evidence="8">
    <name type="scientific">Pseudo-nitzschia australis</name>
    <dbReference type="NCBI Taxonomy" id="44445"/>
    <lineage>
        <taxon>Eukaryota</taxon>
        <taxon>Sar</taxon>
        <taxon>Stramenopiles</taxon>
        <taxon>Ochrophyta</taxon>
        <taxon>Bacillariophyta</taxon>
        <taxon>Bacillariophyceae</taxon>
        <taxon>Bacillariophycidae</taxon>
        <taxon>Bacillariales</taxon>
        <taxon>Bacillariaceae</taxon>
        <taxon>Pseudo-nitzschia</taxon>
    </lineage>
</organism>
<keyword evidence="2 6" id="KW-0812">Transmembrane</keyword>
<feature type="transmembrane region" description="Helical" evidence="6">
    <location>
        <begin position="245"/>
        <end position="263"/>
    </location>
</feature>
<reference evidence="8" key="1">
    <citation type="submission" date="2021-01" db="EMBL/GenBank/DDBJ databases">
        <authorList>
            <person name="Corre E."/>
            <person name="Pelletier E."/>
            <person name="Niang G."/>
            <person name="Scheremetjew M."/>
            <person name="Finn R."/>
            <person name="Kale V."/>
            <person name="Holt S."/>
            <person name="Cochrane G."/>
            <person name="Meng A."/>
            <person name="Brown T."/>
            <person name="Cohen L."/>
        </authorList>
    </citation>
    <scope>NUCLEOTIDE SEQUENCE</scope>
    <source>
        <strain evidence="8">10249 10 AB</strain>
    </source>
</reference>
<feature type="transmembrane region" description="Helical" evidence="6">
    <location>
        <begin position="514"/>
        <end position="533"/>
    </location>
</feature>
<evidence type="ECO:0000256" key="5">
    <source>
        <dbReference type="SAM" id="MobiDB-lite"/>
    </source>
</evidence>
<evidence type="ECO:0000256" key="6">
    <source>
        <dbReference type="SAM" id="Phobius"/>
    </source>
</evidence>
<proteinExistence type="predicted"/>
<evidence type="ECO:0000256" key="4">
    <source>
        <dbReference type="ARBA" id="ARBA00023136"/>
    </source>
</evidence>
<feature type="transmembrane region" description="Helical" evidence="6">
    <location>
        <begin position="107"/>
        <end position="129"/>
    </location>
</feature>
<feature type="transmembrane region" description="Helical" evidence="6">
    <location>
        <begin position="180"/>
        <end position="205"/>
    </location>
</feature>
<dbReference type="AlphaFoldDB" id="A0A7S4AUT3"/>
<feature type="transmembrane region" description="Helical" evidence="6">
    <location>
        <begin position="159"/>
        <end position="175"/>
    </location>
</feature>
<evidence type="ECO:0000256" key="2">
    <source>
        <dbReference type="ARBA" id="ARBA00022692"/>
    </source>
</evidence>
<dbReference type="Pfam" id="PF01490">
    <property type="entry name" value="Aa_trans"/>
    <property type="match status" value="2"/>
</dbReference>
<keyword evidence="3 6" id="KW-1133">Transmembrane helix</keyword>
<feature type="domain" description="Amino acid transporter transmembrane" evidence="7">
    <location>
        <begin position="13"/>
        <end position="270"/>
    </location>
</feature>
<gene>
    <name evidence="8" type="ORF">PAUS00366_LOCUS20539</name>
</gene>
<feature type="transmembrane region" description="Helical" evidence="6">
    <location>
        <begin position="342"/>
        <end position="365"/>
    </location>
</feature>
<evidence type="ECO:0000256" key="1">
    <source>
        <dbReference type="ARBA" id="ARBA00004141"/>
    </source>
</evidence>
<dbReference type="EMBL" id="HBIX01030883">
    <property type="protein sequence ID" value="CAE0727755.1"/>
    <property type="molecule type" value="Transcribed_RNA"/>
</dbReference>
<feature type="transmembrane region" description="Helical" evidence="6">
    <location>
        <begin position="44"/>
        <end position="71"/>
    </location>
</feature>
<feature type="transmembrane region" description="Helical" evidence="6">
    <location>
        <begin position="489"/>
        <end position="508"/>
    </location>
</feature>
<dbReference type="InterPro" id="IPR013057">
    <property type="entry name" value="AA_transpt_TM"/>
</dbReference>
<dbReference type="PANTHER" id="PTHR22950:SF349">
    <property type="entry name" value="AMINO ACID TRANSPORTER TRANSMEMBRANE DOMAIN-CONTAINING PROTEIN"/>
    <property type="match status" value="1"/>
</dbReference>
<feature type="domain" description="Amino acid transporter transmembrane" evidence="7">
    <location>
        <begin position="337"/>
        <end position="538"/>
    </location>
</feature>
<dbReference type="GO" id="GO:0015179">
    <property type="term" value="F:L-amino acid transmembrane transporter activity"/>
    <property type="evidence" value="ECO:0007669"/>
    <property type="project" value="TreeGrafter"/>
</dbReference>